<dbReference type="GeneID" id="54297057"/>
<protein>
    <recommendedName>
        <fullName evidence="2">Mtf2-like C-terminal domain-containing protein</fullName>
    </recommendedName>
</protein>
<evidence type="ECO:0000256" key="1">
    <source>
        <dbReference type="SAM" id="MobiDB-lite"/>
    </source>
</evidence>
<reference evidence="3" key="1">
    <citation type="journal article" date="2020" name="Stud. Mycol.">
        <title>101 Dothideomycetes genomes: a test case for predicting lifestyles and emergence of pathogens.</title>
        <authorList>
            <person name="Haridas S."/>
            <person name="Albert R."/>
            <person name="Binder M."/>
            <person name="Bloem J."/>
            <person name="Labutti K."/>
            <person name="Salamov A."/>
            <person name="Andreopoulos B."/>
            <person name="Baker S."/>
            <person name="Barry K."/>
            <person name="Bills G."/>
            <person name="Bluhm B."/>
            <person name="Cannon C."/>
            <person name="Castanera R."/>
            <person name="Culley D."/>
            <person name="Daum C."/>
            <person name="Ezra D."/>
            <person name="Gonzalez J."/>
            <person name="Henrissat B."/>
            <person name="Kuo A."/>
            <person name="Liang C."/>
            <person name="Lipzen A."/>
            <person name="Lutzoni F."/>
            <person name="Magnuson J."/>
            <person name="Mondo S."/>
            <person name="Nolan M."/>
            <person name="Ohm R."/>
            <person name="Pangilinan J."/>
            <person name="Park H.-J."/>
            <person name="Ramirez L."/>
            <person name="Alfaro M."/>
            <person name="Sun H."/>
            <person name="Tritt A."/>
            <person name="Yoshinaga Y."/>
            <person name="Zwiers L.-H."/>
            <person name="Turgeon B."/>
            <person name="Goodwin S."/>
            <person name="Spatafora J."/>
            <person name="Crous P."/>
            <person name="Grigoriev I."/>
        </authorList>
    </citation>
    <scope>NUCLEOTIDE SEQUENCE</scope>
    <source>
        <strain evidence="3">CBS 121167</strain>
    </source>
</reference>
<accession>A0A6A6BT40</accession>
<gene>
    <name evidence="3" type="ORF">K452DRAFT_282284</name>
</gene>
<organism evidence="3 4">
    <name type="scientific">Aplosporella prunicola CBS 121167</name>
    <dbReference type="NCBI Taxonomy" id="1176127"/>
    <lineage>
        <taxon>Eukaryota</taxon>
        <taxon>Fungi</taxon>
        <taxon>Dikarya</taxon>
        <taxon>Ascomycota</taxon>
        <taxon>Pezizomycotina</taxon>
        <taxon>Dothideomycetes</taxon>
        <taxon>Dothideomycetes incertae sedis</taxon>
        <taxon>Botryosphaeriales</taxon>
        <taxon>Aplosporellaceae</taxon>
        <taxon>Aplosporella</taxon>
    </lineage>
</organism>
<dbReference type="AlphaFoldDB" id="A0A6A6BT40"/>
<dbReference type="PANTHER" id="PTHR39468">
    <property type="entry name" value="CHROMOSOME 7, WHOLE GENOME SHOTGUN SEQUENCE"/>
    <property type="match status" value="1"/>
</dbReference>
<evidence type="ECO:0000313" key="4">
    <source>
        <dbReference type="Proteomes" id="UP000799438"/>
    </source>
</evidence>
<evidence type="ECO:0000313" key="3">
    <source>
        <dbReference type="EMBL" id="KAF2147292.1"/>
    </source>
</evidence>
<dbReference type="RefSeq" id="XP_033403000.1">
    <property type="nucleotide sequence ID" value="XM_033539561.1"/>
</dbReference>
<dbReference type="Proteomes" id="UP000799438">
    <property type="component" value="Unassembled WGS sequence"/>
</dbReference>
<feature type="compositionally biased region" description="Basic and acidic residues" evidence="1">
    <location>
        <begin position="55"/>
        <end position="65"/>
    </location>
</feature>
<name>A0A6A6BT40_9PEZI</name>
<evidence type="ECO:0000259" key="2">
    <source>
        <dbReference type="Pfam" id="PF19189"/>
    </source>
</evidence>
<dbReference type="Pfam" id="PF19189">
    <property type="entry name" value="Mtf2"/>
    <property type="match status" value="1"/>
</dbReference>
<keyword evidence="4" id="KW-1185">Reference proteome</keyword>
<feature type="region of interest" description="Disordered" evidence="1">
    <location>
        <begin position="153"/>
        <end position="175"/>
    </location>
</feature>
<feature type="domain" description="Mtf2-like C-terminal" evidence="2">
    <location>
        <begin position="187"/>
        <end position="376"/>
    </location>
</feature>
<dbReference type="GO" id="GO:0005739">
    <property type="term" value="C:mitochondrion"/>
    <property type="evidence" value="ECO:0007669"/>
    <property type="project" value="InterPro"/>
</dbReference>
<feature type="region of interest" description="Disordered" evidence="1">
    <location>
        <begin position="55"/>
        <end position="74"/>
    </location>
</feature>
<dbReference type="InterPro" id="IPR043837">
    <property type="entry name" value="Mtf2-like_C"/>
</dbReference>
<proteinExistence type="predicted"/>
<dbReference type="PANTHER" id="PTHR39468:SF1">
    <property type="entry name" value="MTF2-LIKE C-TERMINAL DOMAIN-CONTAINING PROTEIN"/>
    <property type="match status" value="1"/>
</dbReference>
<sequence>MTVPHVARRILAPSNPTMLPFLYQTRTILGYAANRTRISKQFHVQPSKQLLHTKRYDDRTERSNPAHEVPFENEGDLAFHQQRHTTITDKERRVFEKLYEDFSSQAGASMGLSMLPSEDSDSSYDSLDSILNSAIRQQDTSLEESRAFAANKKPAGYRAEQARRAVGKQSRYGAAVDRPETPLRKAQKEQFDRVFDQLKSAKTDVELWSIMESEVFSAIRRLNLDDTEDVKQNIKEATSSKRKGPSEMAIIGPNYAAFCLVAMRQLRIEFPSSTLGLALLPTIKSLGRGSFALGASTQLYNELIAMTWLTYLDFQGVDDLLQEMDNSGLDFDASTLDLLESIRKSTYNAMNGHQGFTTSIILEMQRFQQGLRRITRWKNETVSRLEREAIRRAKEREEMAI</sequence>
<dbReference type="InterPro" id="IPR040009">
    <property type="entry name" value="Mtf2/C5D6.12-like"/>
</dbReference>
<dbReference type="EMBL" id="ML995474">
    <property type="protein sequence ID" value="KAF2147292.1"/>
    <property type="molecule type" value="Genomic_DNA"/>
</dbReference>
<dbReference type="OrthoDB" id="2444174at2759"/>